<dbReference type="AlphaFoldDB" id="A0A9Q0FYG9"/>
<feature type="domain" description="F-box associated beta-propeller type 1" evidence="1">
    <location>
        <begin position="35"/>
        <end position="241"/>
    </location>
</feature>
<gene>
    <name evidence="2" type="ORF">Tsubulata_029505</name>
</gene>
<dbReference type="InterPro" id="IPR017451">
    <property type="entry name" value="F-box-assoc_interact_dom"/>
</dbReference>
<dbReference type="OrthoDB" id="591557at2759"/>
<dbReference type="InterPro" id="IPR050796">
    <property type="entry name" value="SCF_F-box_component"/>
</dbReference>
<organism evidence="2 3">
    <name type="scientific">Turnera subulata</name>
    <dbReference type="NCBI Taxonomy" id="218843"/>
    <lineage>
        <taxon>Eukaryota</taxon>
        <taxon>Viridiplantae</taxon>
        <taxon>Streptophyta</taxon>
        <taxon>Embryophyta</taxon>
        <taxon>Tracheophyta</taxon>
        <taxon>Spermatophyta</taxon>
        <taxon>Magnoliopsida</taxon>
        <taxon>eudicotyledons</taxon>
        <taxon>Gunneridae</taxon>
        <taxon>Pentapetalae</taxon>
        <taxon>rosids</taxon>
        <taxon>fabids</taxon>
        <taxon>Malpighiales</taxon>
        <taxon>Passifloraceae</taxon>
        <taxon>Turnera</taxon>
    </lineage>
</organism>
<sequence>MASSKDADPSLDYLTHTKASYPFEKFELGSFVGSCNGLACLEHSRPMPVYNWNMEPGIVVWNPFTGLYRTLPDHDCCFHLRYARGFGYDSASDDYKVFFATCHYNGGGNRVDIFSLRDGSWKGVENPARELQHLIRRDSMGLFLNGALHWEFENGKDGLTKIIAFDLAKETFYDVSLPLSGHHQLSPLNYGYEYYTMGVVGEYLCICFFATDHDQEGLRININVWVMKEYCNEASWVHCVSYTPNRLFDDATYVPNSIPRSAKDVGYIILQYSRGCIDVLELIDNNPDEGSDETEGQYSNKIRFFYRLDSFSAIPYTEALTSPYLPRASIDQGILEHSSQAKPCLLK</sequence>
<dbReference type="PANTHER" id="PTHR31672:SF13">
    <property type="entry name" value="F-BOX PROTEIN CPR30-LIKE"/>
    <property type="match status" value="1"/>
</dbReference>
<reference evidence="2" key="1">
    <citation type="submission" date="2022-02" db="EMBL/GenBank/DDBJ databases">
        <authorList>
            <person name="Henning P.M."/>
            <person name="McCubbin A.G."/>
            <person name="Shore J.S."/>
        </authorList>
    </citation>
    <scope>NUCLEOTIDE SEQUENCE</scope>
    <source>
        <strain evidence="2">F60SS</strain>
        <tissue evidence="2">Leaves</tissue>
    </source>
</reference>
<dbReference type="Proteomes" id="UP001141552">
    <property type="component" value="Unassembled WGS sequence"/>
</dbReference>
<accession>A0A9Q0FYG9</accession>
<protein>
    <recommendedName>
        <fullName evidence="1">F-box associated beta-propeller type 1 domain-containing protein</fullName>
    </recommendedName>
</protein>
<dbReference type="EMBL" id="JAKUCV010003137">
    <property type="protein sequence ID" value="KAJ4840025.1"/>
    <property type="molecule type" value="Genomic_DNA"/>
</dbReference>
<keyword evidence="3" id="KW-1185">Reference proteome</keyword>
<evidence type="ECO:0000313" key="3">
    <source>
        <dbReference type="Proteomes" id="UP001141552"/>
    </source>
</evidence>
<reference evidence="2" key="2">
    <citation type="journal article" date="2023" name="Plants (Basel)">
        <title>Annotation of the Turnera subulata (Passifloraceae) Draft Genome Reveals the S-Locus Evolved after the Divergence of Turneroideae from Passifloroideae in a Stepwise Manner.</title>
        <authorList>
            <person name="Henning P.M."/>
            <person name="Roalson E.H."/>
            <person name="Mir W."/>
            <person name="McCubbin A.G."/>
            <person name="Shore J.S."/>
        </authorList>
    </citation>
    <scope>NUCLEOTIDE SEQUENCE</scope>
    <source>
        <strain evidence="2">F60SS</strain>
    </source>
</reference>
<dbReference type="PANTHER" id="PTHR31672">
    <property type="entry name" value="BNACNNG10540D PROTEIN"/>
    <property type="match status" value="1"/>
</dbReference>
<comment type="caution">
    <text evidence="2">The sequence shown here is derived from an EMBL/GenBank/DDBJ whole genome shotgun (WGS) entry which is preliminary data.</text>
</comment>
<name>A0A9Q0FYG9_9ROSI</name>
<dbReference type="Pfam" id="PF07734">
    <property type="entry name" value="FBA_1"/>
    <property type="match status" value="1"/>
</dbReference>
<evidence type="ECO:0000313" key="2">
    <source>
        <dbReference type="EMBL" id="KAJ4840025.1"/>
    </source>
</evidence>
<evidence type="ECO:0000259" key="1">
    <source>
        <dbReference type="Pfam" id="PF07734"/>
    </source>
</evidence>
<dbReference type="InterPro" id="IPR006527">
    <property type="entry name" value="F-box-assoc_dom_typ1"/>
</dbReference>
<dbReference type="NCBIfam" id="TIGR01640">
    <property type="entry name" value="F_box_assoc_1"/>
    <property type="match status" value="1"/>
</dbReference>
<proteinExistence type="predicted"/>